<dbReference type="CDD" id="cd06848">
    <property type="entry name" value="GCS_H"/>
    <property type="match status" value="1"/>
</dbReference>
<dbReference type="PROSITE" id="PS00189">
    <property type="entry name" value="LIPOYL"/>
    <property type="match status" value="1"/>
</dbReference>
<dbReference type="InterPro" id="IPR000089">
    <property type="entry name" value="Biotin_lipoyl"/>
</dbReference>
<dbReference type="PANTHER" id="PTHR11715:SF3">
    <property type="entry name" value="GLYCINE CLEAVAGE SYSTEM H PROTEIN-RELATED"/>
    <property type="match status" value="1"/>
</dbReference>
<evidence type="ECO:0000256" key="2">
    <source>
        <dbReference type="ARBA" id="ARBA00022823"/>
    </source>
</evidence>
<dbReference type="GO" id="GO:0009249">
    <property type="term" value="P:protein lipoylation"/>
    <property type="evidence" value="ECO:0007669"/>
    <property type="project" value="TreeGrafter"/>
</dbReference>
<comment type="subunit">
    <text evidence="3">The glycine cleavage system is composed of four proteins: P, T, L and H.</text>
</comment>
<dbReference type="InterPro" id="IPR002930">
    <property type="entry name" value="GCV_H"/>
</dbReference>
<evidence type="ECO:0000259" key="4">
    <source>
        <dbReference type="PROSITE" id="PS50968"/>
    </source>
</evidence>
<accession>A0A2T2XIE1</accession>
<dbReference type="NCBIfam" id="NF002270">
    <property type="entry name" value="PRK01202.1"/>
    <property type="match status" value="1"/>
</dbReference>
<comment type="caution">
    <text evidence="5">The sequence shown here is derived from an EMBL/GenBank/DDBJ whole genome shotgun (WGS) entry which is preliminary data.</text>
</comment>
<dbReference type="HAMAP" id="MF_00272">
    <property type="entry name" value="GcvH"/>
    <property type="match status" value="1"/>
</dbReference>
<dbReference type="GO" id="GO:0005960">
    <property type="term" value="C:glycine cleavage complex"/>
    <property type="evidence" value="ECO:0007669"/>
    <property type="project" value="InterPro"/>
</dbReference>
<comment type="function">
    <text evidence="3">The glycine cleavage system catalyzes the degradation of glycine. The H protein shuttles the methylamine group of glycine from the P protein to the T protein.</text>
</comment>
<evidence type="ECO:0000256" key="1">
    <source>
        <dbReference type="ARBA" id="ARBA00009249"/>
    </source>
</evidence>
<dbReference type="PANTHER" id="PTHR11715">
    <property type="entry name" value="GLYCINE CLEAVAGE SYSTEM H PROTEIN"/>
    <property type="match status" value="1"/>
</dbReference>
<keyword evidence="2 3" id="KW-0450">Lipoyl</keyword>
<dbReference type="AlphaFoldDB" id="A0A2T2XIE1"/>
<dbReference type="InterPro" id="IPR003016">
    <property type="entry name" value="2-oxoA_DH_lipoyl-BS"/>
</dbReference>
<dbReference type="PROSITE" id="PS50968">
    <property type="entry name" value="BIOTINYL_LIPOYL"/>
    <property type="match status" value="1"/>
</dbReference>
<proteinExistence type="inferred from homology"/>
<dbReference type="EMBL" id="PXYW01000011">
    <property type="protein sequence ID" value="PSR34218.1"/>
    <property type="molecule type" value="Genomic_DNA"/>
</dbReference>
<feature type="modified residue" description="N6-lipoyllysine" evidence="3">
    <location>
        <position position="71"/>
    </location>
</feature>
<dbReference type="Gene3D" id="2.40.50.100">
    <property type="match status" value="1"/>
</dbReference>
<dbReference type="InterPro" id="IPR033753">
    <property type="entry name" value="GCV_H/Fam206"/>
</dbReference>
<gene>
    <name evidence="3" type="primary">gcvH</name>
    <name evidence="5" type="ORF">C7B46_06625</name>
</gene>
<evidence type="ECO:0000313" key="5">
    <source>
        <dbReference type="EMBL" id="PSR34218.1"/>
    </source>
</evidence>
<feature type="domain" description="Lipoyl-binding" evidence="4">
    <location>
        <begin position="30"/>
        <end position="112"/>
    </location>
</feature>
<sequence length="148" mass="15689">MSEVNGCNLPDDLYYWVEKHVWAKPEADGTVLVGMTDVAQSLAGKIVVVSLRSLNKTLARGKSAGTLESGKWVGSIPTPVAGTVIAINEDLKGKPSTINEDPYGTGWIIRVQPANWEADMAELVTGPSGIEAYREKLSADGIQCGSAS</sequence>
<organism evidence="5 6">
    <name type="scientific">Sulfobacillus benefaciens</name>
    <dbReference type="NCBI Taxonomy" id="453960"/>
    <lineage>
        <taxon>Bacteria</taxon>
        <taxon>Bacillati</taxon>
        <taxon>Bacillota</taxon>
        <taxon>Clostridia</taxon>
        <taxon>Eubacteriales</taxon>
        <taxon>Clostridiales Family XVII. Incertae Sedis</taxon>
        <taxon>Sulfobacillus</taxon>
    </lineage>
</organism>
<name>A0A2T2XIE1_9FIRM</name>
<dbReference type="GO" id="GO:0005829">
    <property type="term" value="C:cytosol"/>
    <property type="evidence" value="ECO:0007669"/>
    <property type="project" value="TreeGrafter"/>
</dbReference>
<protein>
    <recommendedName>
        <fullName evidence="3">Glycine cleavage system H protein</fullName>
    </recommendedName>
</protein>
<dbReference type="SUPFAM" id="SSF51230">
    <property type="entry name" value="Single hybrid motif"/>
    <property type="match status" value="1"/>
</dbReference>
<dbReference type="InterPro" id="IPR011053">
    <property type="entry name" value="Single_hybrid_motif"/>
</dbReference>
<comment type="cofactor">
    <cofactor evidence="3">
        <name>(R)-lipoate</name>
        <dbReference type="ChEBI" id="CHEBI:83088"/>
    </cofactor>
    <text evidence="3">Binds 1 lipoyl cofactor covalently.</text>
</comment>
<dbReference type="Proteomes" id="UP000242972">
    <property type="component" value="Unassembled WGS sequence"/>
</dbReference>
<dbReference type="GO" id="GO:0019464">
    <property type="term" value="P:glycine decarboxylation via glycine cleavage system"/>
    <property type="evidence" value="ECO:0007669"/>
    <property type="project" value="UniProtKB-UniRule"/>
</dbReference>
<comment type="similarity">
    <text evidence="1 3">Belongs to the GcvH family.</text>
</comment>
<evidence type="ECO:0000313" key="6">
    <source>
        <dbReference type="Proteomes" id="UP000242972"/>
    </source>
</evidence>
<dbReference type="Pfam" id="PF01597">
    <property type="entry name" value="GCV_H"/>
    <property type="match status" value="1"/>
</dbReference>
<reference evidence="5 6" key="1">
    <citation type="journal article" date="2014" name="BMC Genomics">
        <title>Comparison of environmental and isolate Sulfobacillus genomes reveals diverse carbon, sulfur, nitrogen, and hydrogen metabolisms.</title>
        <authorList>
            <person name="Justice N.B."/>
            <person name="Norman A."/>
            <person name="Brown C.T."/>
            <person name="Singh A."/>
            <person name="Thomas B.C."/>
            <person name="Banfield J.F."/>
        </authorList>
    </citation>
    <scope>NUCLEOTIDE SEQUENCE [LARGE SCALE GENOMIC DNA]</scope>
    <source>
        <strain evidence="5">AMDSBA4</strain>
    </source>
</reference>
<evidence type="ECO:0000256" key="3">
    <source>
        <dbReference type="HAMAP-Rule" id="MF_00272"/>
    </source>
</evidence>